<evidence type="ECO:0000313" key="3">
    <source>
        <dbReference type="EMBL" id="KZM90990.1"/>
    </source>
</evidence>
<evidence type="ECO:0000259" key="2">
    <source>
        <dbReference type="PROSITE" id="PS50948"/>
    </source>
</evidence>
<dbReference type="GO" id="GO:0048544">
    <property type="term" value="P:recognition of pollen"/>
    <property type="evidence" value="ECO:0007669"/>
    <property type="project" value="InterPro"/>
</dbReference>
<dbReference type="CDD" id="cd01098">
    <property type="entry name" value="PAN_AP_plant"/>
    <property type="match status" value="1"/>
</dbReference>
<dbReference type="PROSITE" id="PS50948">
    <property type="entry name" value="PAN"/>
    <property type="match status" value="1"/>
</dbReference>
<feature type="domain" description="Apple" evidence="2">
    <location>
        <begin position="95"/>
        <end position="179"/>
    </location>
</feature>
<protein>
    <recommendedName>
        <fullName evidence="2">Apple domain-containing protein</fullName>
    </recommendedName>
</protein>
<dbReference type="Pfam" id="PF08276">
    <property type="entry name" value="PAN_2"/>
    <property type="match status" value="1"/>
</dbReference>
<sequence>MKFGTDLVRGLRWEHSSYKSADDPSAGSFVHRIDIHGFPQFLLWKGSELHARNGPWVGNRFSGDPEPKTNNIYMNEFVIEAMEIYYAFHLLNKSSTTPITRLTLTPNGKYTASDTRQSWYNLSMSLEECRSRCLKNCTCTAYSNTNFMKGGSGCLLWFEELMDISSYTDEGQDIYVRMPASELDESKRSQVNRVLFISIPTILTAISVLIIMHLLKKRRLNREKYPEDRPDMTSVVLMLNSSIALPRPKKPGFFTERKQHENNWSQYKPGLSSSNDFSITSIAPR</sequence>
<keyword evidence="1" id="KW-0812">Transmembrane</keyword>
<dbReference type="STRING" id="79200.A0A161ZVN8"/>
<keyword evidence="1" id="KW-0472">Membrane</keyword>
<dbReference type="SMART" id="SM00473">
    <property type="entry name" value="PAN_AP"/>
    <property type="match status" value="1"/>
</dbReference>
<reference evidence="3" key="1">
    <citation type="journal article" date="2016" name="Nat. Genet.">
        <title>A high-quality carrot genome assembly provides new insights into carotenoid accumulation and asterid genome evolution.</title>
        <authorList>
            <person name="Iorizzo M."/>
            <person name="Ellison S."/>
            <person name="Senalik D."/>
            <person name="Zeng P."/>
            <person name="Satapoomin P."/>
            <person name="Huang J."/>
            <person name="Bowman M."/>
            <person name="Iovene M."/>
            <person name="Sanseverino W."/>
            <person name="Cavagnaro P."/>
            <person name="Yildiz M."/>
            <person name="Macko-Podgorni A."/>
            <person name="Moranska E."/>
            <person name="Grzebelus E."/>
            <person name="Grzebelus D."/>
            <person name="Ashrafi H."/>
            <person name="Zheng Z."/>
            <person name="Cheng S."/>
            <person name="Spooner D."/>
            <person name="Van Deynze A."/>
            <person name="Simon P."/>
        </authorList>
    </citation>
    <scope>NUCLEOTIDE SEQUENCE [LARGE SCALE GENOMIC DNA]</scope>
    <source>
        <tissue evidence="3">Leaf</tissue>
    </source>
</reference>
<organism evidence="3">
    <name type="scientific">Daucus carota subsp. sativus</name>
    <name type="common">Carrot</name>
    <dbReference type="NCBI Taxonomy" id="79200"/>
    <lineage>
        <taxon>Eukaryota</taxon>
        <taxon>Viridiplantae</taxon>
        <taxon>Streptophyta</taxon>
        <taxon>Embryophyta</taxon>
        <taxon>Tracheophyta</taxon>
        <taxon>Spermatophyta</taxon>
        <taxon>Magnoliopsida</taxon>
        <taxon>eudicotyledons</taxon>
        <taxon>Gunneridae</taxon>
        <taxon>Pentapetalae</taxon>
        <taxon>asterids</taxon>
        <taxon>campanulids</taxon>
        <taxon>Apiales</taxon>
        <taxon>Apiaceae</taxon>
        <taxon>Apioideae</taxon>
        <taxon>Scandiceae</taxon>
        <taxon>Daucinae</taxon>
        <taxon>Daucus</taxon>
        <taxon>Daucus sect. Daucus</taxon>
    </lineage>
</organism>
<dbReference type="EMBL" id="LNRQ01000006">
    <property type="protein sequence ID" value="KZM90990.1"/>
    <property type="molecule type" value="Genomic_DNA"/>
</dbReference>
<keyword evidence="1" id="KW-1133">Transmembrane helix</keyword>
<comment type="caution">
    <text evidence="3">The sequence shown here is derived from an EMBL/GenBank/DDBJ whole genome shotgun (WGS) entry which is preliminary data.</text>
</comment>
<name>A0A161ZVN8_DAUCS</name>
<gene>
    <name evidence="3" type="ORF">DCAR_021645</name>
</gene>
<dbReference type="PANTHER" id="PTHR32444">
    <property type="entry name" value="BULB-TYPE LECTIN DOMAIN-CONTAINING PROTEIN"/>
    <property type="match status" value="1"/>
</dbReference>
<dbReference type="InterPro" id="IPR003609">
    <property type="entry name" value="Pan_app"/>
</dbReference>
<accession>A0A161ZVN8</accession>
<dbReference type="AlphaFoldDB" id="A0A161ZVN8"/>
<proteinExistence type="predicted"/>
<dbReference type="Gramene" id="KZM90990">
    <property type="protein sequence ID" value="KZM90990"/>
    <property type="gene ID" value="DCAR_021645"/>
</dbReference>
<dbReference type="PANTHER" id="PTHR32444:SF247">
    <property type="entry name" value="OS01G0958200 PROTEIN"/>
    <property type="match status" value="1"/>
</dbReference>
<dbReference type="OMA" id="IEAMEIY"/>
<feature type="transmembrane region" description="Helical" evidence="1">
    <location>
        <begin position="194"/>
        <end position="215"/>
    </location>
</feature>
<evidence type="ECO:0000256" key="1">
    <source>
        <dbReference type="SAM" id="Phobius"/>
    </source>
</evidence>